<name>M2N7J5_BAUPA</name>
<dbReference type="Pfam" id="PF00399">
    <property type="entry name" value="PIR"/>
    <property type="match status" value="6"/>
</dbReference>
<protein>
    <recommendedName>
        <fullName evidence="3">Cell wall mannoprotein PIR1-like C-terminal domain-containing protein</fullName>
    </recommendedName>
</protein>
<dbReference type="InterPro" id="IPR000420">
    <property type="entry name" value="Yeast_PIR_rpt"/>
</dbReference>
<dbReference type="InterPro" id="IPR054508">
    <property type="entry name" value="PIR1-like_C"/>
</dbReference>
<dbReference type="GO" id="GO:0009277">
    <property type="term" value="C:fungal-type cell wall"/>
    <property type="evidence" value="ECO:0007669"/>
    <property type="project" value="TreeGrafter"/>
</dbReference>
<dbReference type="KEGG" id="bcom:BAUCODRAFT_72654"/>
<dbReference type="InterPro" id="IPR051153">
    <property type="entry name" value="Yeast_CWMannoprotein_PIR"/>
</dbReference>
<keyword evidence="2" id="KW-0677">Repeat</keyword>
<dbReference type="PANTHER" id="PTHR47254">
    <property type="entry name" value="CELL WALL MANNOPROTEIN CIS3-RELATED"/>
    <property type="match status" value="1"/>
</dbReference>
<dbReference type="EMBL" id="KB445557">
    <property type="protein sequence ID" value="EMC95029.1"/>
    <property type="molecule type" value="Genomic_DNA"/>
</dbReference>
<dbReference type="AlphaFoldDB" id="M2N7J5"/>
<dbReference type="STRING" id="717646.M2N7J5"/>
<dbReference type="OMA" id="QAPHATM"/>
<evidence type="ECO:0000313" key="4">
    <source>
        <dbReference type="EMBL" id="EMC95029.1"/>
    </source>
</evidence>
<dbReference type="Pfam" id="PF22799">
    <property type="entry name" value="PIR1-like_C"/>
    <property type="match status" value="1"/>
</dbReference>
<dbReference type="PROSITE" id="PS00929">
    <property type="entry name" value="PIR_REPEAT_1"/>
    <property type="match status" value="2"/>
</dbReference>
<dbReference type="RefSeq" id="XP_007677585.1">
    <property type="nucleotide sequence ID" value="XM_007679395.1"/>
</dbReference>
<feature type="non-terminal residue" evidence="4">
    <location>
        <position position="1"/>
    </location>
</feature>
<proteinExistence type="predicted"/>
<dbReference type="eggNOG" id="ENOG502RKR1">
    <property type="taxonomic scope" value="Eukaryota"/>
</dbReference>
<dbReference type="PANTHER" id="PTHR47254:SF2">
    <property type="entry name" value="COVALENTLY-LINKED CELL WALL PROTEIN"/>
    <property type="match status" value="1"/>
</dbReference>
<feature type="domain" description="Cell wall mannoprotein PIR1-like C-terminal" evidence="3">
    <location>
        <begin position="9"/>
        <end position="86"/>
    </location>
</feature>
<evidence type="ECO:0000259" key="3">
    <source>
        <dbReference type="Pfam" id="PF22799"/>
    </source>
</evidence>
<gene>
    <name evidence="4" type="ORF">BAUCODRAFT_72654</name>
</gene>
<evidence type="ECO:0000256" key="1">
    <source>
        <dbReference type="ARBA" id="ARBA00022729"/>
    </source>
</evidence>
<evidence type="ECO:0000256" key="2">
    <source>
        <dbReference type="ARBA" id="ARBA00022737"/>
    </source>
</evidence>
<dbReference type="GO" id="GO:0005199">
    <property type="term" value="F:structural constituent of cell wall"/>
    <property type="evidence" value="ECO:0007669"/>
    <property type="project" value="InterPro"/>
</dbReference>
<dbReference type="OrthoDB" id="5415592at2759"/>
<reference evidence="4 5" key="1">
    <citation type="journal article" date="2012" name="PLoS Pathog.">
        <title>Diverse lifestyles and strategies of plant pathogenesis encoded in the genomes of eighteen Dothideomycetes fungi.</title>
        <authorList>
            <person name="Ohm R.A."/>
            <person name="Feau N."/>
            <person name="Henrissat B."/>
            <person name="Schoch C.L."/>
            <person name="Horwitz B.A."/>
            <person name="Barry K.W."/>
            <person name="Condon B.J."/>
            <person name="Copeland A.C."/>
            <person name="Dhillon B."/>
            <person name="Glaser F."/>
            <person name="Hesse C.N."/>
            <person name="Kosti I."/>
            <person name="LaButti K."/>
            <person name="Lindquist E.A."/>
            <person name="Lucas S."/>
            <person name="Salamov A.A."/>
            <person name="Bradshaw R.E."/>
            <person name="Ciuffetti L."/>
            <person name="Hamelin R.C."/>
            <person name="Kema G.H.J."/>
            <person name="Lawrence C."/>
            <person name="Scott J.A."/>
            <person name="Spatafora J.W."/>
            <person name="Turgeon B.G."/>
            <person name="de Wit P.J.G.M."/>
            <person name="Zhong S."/>
            <person name="Goodwin S.B."/>
            <person name="Grigoriev I.V."/>
        </authorList>
    </citation>
    <scope>NUCLEOTIDE SEQUENCE [LARGE SCALE GENOMIC DNA]</scope>
    <source>
        <strain evidence="4 5">UAMH 10762</strain>
    </source>
</reference>
<evidence type="ECO:0000313" key="5">
    <source>
        <dbReference type="Proteomes" id="UP000011761"/>
    </source>
</evidence>
<accession>M2N7J5</accession>
<dbReference type="GeneID" id="19116759"/>
<dbReference type="HOGENOM" id="CLU_049782_0_0_1"/>
<dbReference type="GO" id="GO:0031505">
    <property type="term" value="P:fungal-type cell wall organization"/>
    <property type="evidence" value="ECO:0007669"/>
    <property type="project" value="TreeGrafter"/>
</dbReference>
<keyword evidence="1" id="KW-0732">Signal</keyword>
<organism evidence="4 5">
    <name type="scientific">Baudoinia panamericana (strain UAMH 10762)</name>
    <name type="common">Angels' share fungus</name>
    <name type="synonym">Baudoinia compniacensis (strain UAMH 10762)</name>
    <dbReference type="NCBI Taxonomy" id="717646"/>
    <lineage>
        <taxon>Eukaryota</taxon>
        <taxon>Fungi</taxon>
        <taxon>Dikarya</taxon>
        <taxon>Ascomycota</taxon>
        <taxon>Pezizomycotina</taxon>
        <taxon>Dothideomycetes</taxon>
        <taxon>Dothideomycetidae</taxon>
        <taxon>Mycosphaerellales</taxon>
        <taxon>Teratosphaeriaceae</taxon>
        <taxon>Baudoinia</taxon>
    </lineage>
</organism>
<dbReference type="PROSITE" id="PS50256">
    <property type="entry name" value="PIR_REPEAT_2"/>
    <property type="match status" value="6"/>
</dbReference>
<dbReference type="Proteomes" id="UP000011761">
    <property type="component" value="Unassembled WGS sequence"/>
</dbReference>
<keyword evidence="5" id="KW-1185">Reference proteome</keyword>
<sequence length="258" mass="26292">TLTLTLSNGILKDAQSRTGYIADNYQFQFDAPPQTGAIYTAGWSTCSNGSLAIGSSAIFYQCLSGTFYNLYWYPSASQAGGQCTPIYIDILPIQASTAASSARPVSQISDGQIQASTAASSARPVSQISDGQIQATTGTARPVSQISDGQIQATTGTARPVSQISDGQIQATTGTARPVSQISDGQIQATASVRSNASTSSVRPVSQISDGQIQATRTNGTIASASATAARYTGAAAPVVFSGELFGLAAGALAVAML</sequence>